<evidence type="ECO:0000313" key="2">
    <source>
        <dbReference type="EnsemblPlants" id="ONIVA03G36110.2"/>
    </source>
</evidence>
<reference evidence="2" key="1">
    <citation type="submission" date="2015-04" db="UniProtKB">
        <authorList>
            <consortium name="EnsemblPlants"/>
        </authorList>
    </citation>
    <scope>IDENTIFICATION</scope>
    <source>
        <strain evidence="2">SL10</strain>
    </source>
</reference>
<proteinExistence type="predicted"/>
<organism evidence="2">
    <name type="scientific">Oryza nivara</name>
    <name type="common">Indian wild rice</name>
    <name type="synonym">Oryza sativa f. spontanea</name>
    <dbReference type="NCBI Taxonomy" id="4536"/>
    <lineage>
        <taxon>Eukaryota</taxon>
        <taxon>Viridiplantae</taxon>
        <taxon>Streptophyta</taxon>
        <taxon>Embryophyta</taxon>
        <taxon>Tracheophyta</taxon>
        <taxon>Spermatophyta</taxon>
        <taxon>Magnoliopsida</taxon>
        <taxon>Liliopsida</taxon>
        <taxon>Poales</taxon>
        <taxon>Poaceae</taxon>
        <taxon>BOP clade</taxon>
        <taxon>Oryzoideae</taxon>
        <taxon>Oryzeae</taxon>
        <taxon>Oryzinae</taxon>
        <taxon>Oryza</taxon>
    </lineage>
</organism>
<feature type="region of interest" description="Disordered" evidence="1">
    <location>
        <begin position="1"/>
        <end position="25"/>
    </location>
</feature>
<dbReference type="AlphaFoldDB" id="A0A0E0GTY7"/>
<dbReference type="HOGENOM" id="CLU_2726532_0_0_1"/>
<evidence type="ECO:0000256" key="1">
    <source>
        <dbReference type="SAM" id="MobiDB-lite"/>
    </source>
</evidence>
<accession>A0A0E0GTY7</accession>
<dbReference type="EnsemblPlants" id="ONIVA03G36110.2">
    <property type="protein sequence ID" value="ONIVA03G36110.2"/>
    <property type="gene ID" value="ONIVA03G36110"/>
</dbReference>
<keyword evidence="3" id="KW-1185">Reference proteome</keyword>
<protein>
    <submittedName>
        <fullName evidence="2">Uncharacterized protein</fullName>
    </submittedName>
</protein>
<dbReference type="Proteomes" id="UP000006591">
    <property type="component" value="Chromosome 3"/>
</dbReference>
<dbReference type="Gramene" id="ONIVA03G36110.2">
    <property type="protein sequence ID" value="ONIVA03G36110.2"/>
    <property type="gene ID" value="ONIVA03G36110"/>
</dbReference>
<sequence length="72" mass="8191">MNHGDVTSAMRPAWMPTLTPTRTGQGDAEEMKILVSREVFALPVKWIWKSLTRIDRLEPEPQTSVESNPEKV</sequence>
<name>A0A0E0GTY7_ORYNI</name>
<reference evidence="2" key="2">
    <citation type="submission" date="2018-04" db="EMBL/GenBank/DDBJ databases">
        <title>OnivRS2 (Oryza nivara Reference Sequence Version 2).</title>
        <authorList>
            <person name="Zhang J."/>
            <person name="Kudrna D."/>
            <person name="Lee S."/>
            <person name="Talag J."/>
            <person name="Rajasekar S."/>
            <person name="Welchert J."/>
            <person name="Hsing Y.-I."/>
            <person name="Wing R.A."/>
        </authorList>
    </citation>
    <scope>NUCLEOTIDE SEQUENCE [LARGE SCALE GENOMIC DNA]</scope>
    <source>
        <strain evidence="2">SL10</strain>
    </source>
</reference>
<evidence type="ECO:0000313" key="3">
    <source>
        <dbReference type="Proteomes" id="UP000006591"/>
    </source>
</evidence>